<evidence type="ECO:0000256" key="3">
    <source>
        <dbReference type="ARBA" id="ARBA00006576"/>
    </source>
</evidence>
<dbReference type="FunFam" id="3.40.140.10:FF:000008">
    <property type="entry name" value="Cytidine deaminase"/>
    <property type="match status" value="1"/>
</dbReference>
<dbReference type="InterPro" id="IPR016192">
    <property type="entry name" value="APOBEC/CMP_deaminase_Zn-bd"/>
</dbReference>
<dbReference type="GO" id="GO:0005829">
    <property type="term" value="C:cytosol"/>
    <property type="evidence" value="ECO:0007669"/>
    <property type="project" value="TreeGrafter"/>
</dbReference>
<dbReference type="GO" id="GO:0004126">
    <property type="term" value="F:cytidine deaminase activity"/>
    <property type="evidence" value="ECO:0007669"/>
    <property type="project" value="UniProtKB-UniRule"/>
</dbReference>
<evidence type="ECO:0000256" key="12">
    <source>
        <dbReference type="PIRSR" id="PIRSR606262-1"/>
    </source>
</evidence>
<dbReference type="NCBIfam" id="NF004064">
    <property type="entry name" value="PRK05578.1"/>
    <property type="match status" value="1"/>
</dbReference>
<feature type="binding site" evidence="14">
    <location>
        <position position="60"/>
    </location>
    <ligand>
        <name>Zn(2+)</name>
        <dbReference type="ChEBI" id="CHEBI:29105"/>
        <note>catalytic</note>
    </ligand>
</feature>
<evidence type="ECO:0000256" key="5">
    <source>
        <dbReference type="ARBA" id="ARBA00018266"/>
    </source>
</evidence>
<feature type="binding site" evidence="13">
    <location>
        <begin position="49"/>
        <end position="55"/>
    </location>
    <ligand>
        <name>substrate</name>
    </ligand>
</feature>
<comment type="catalytic activity">
    <reaction evidence="10 15">
        <text>2'-deoxycytidine + H2O + H(+) = 2'-deoxyuridine + NH4(+)</text>
        <dbReference type="Rhea" id="RHEA:13433"/>
        <dbReference type="ChEBI" id="CHEBI:15377"/>
        <dbReference type="ChEBI" id="CHEBI:15378"/>
        <dbReference type="ChEBI" id="CHEBI:15698"/>
        <dbReference type="ChEBI" id="CHEBI:16450"/>
        <dbReference type="ChEBI" id="CHEBI:28938"/>
        <dbReference type="EC" id="3.5.4.5"/>
    </reaction>
</comment>
<evidence type="ECO:0000256" key="14">
    <source>
        <dbReference type="PIRSR" id="PIRSR606262-3"/>
    </source>
</evidence>
<dbReference type="InterPro" id="IPR050202">
    <property type="entry name" value="Cyt/Deoxycyt_deaminase"/>
</dbReference>
<evidence type="ECO:0000256" key="7">
    <source>
        <dbReference type="ARBA" id="ARBA00022801"/>
    </source>
</evidence>
<dbReference type="RefSeq" id="WP_054210318.1">
    <property type="nucleotide sequence ID" value="NZ_LGSZ01000048.1"/>
</dbReference>
<dbReference type="GO" id="GO:0042802">
    <property type="term" value="F:identical protein binding"/>
    <property type="evidence" value="ECO:0007669"/>
    <property type="project" value="UniProtKB-ARBA"/>
</dbReference>
<dbReference type="AlphaFoldDB" id="A0A0N1FCZ2"/>
<comment type="catalytic activity">
    <reaction evidence="11 15">
        <text>cytidine + H2O + H(+) = uridine + NH4(+)</text>
        <dbReference type="Rhea" id="RHEA:16069"/>
        <dbReference type="ChEBI" id="CHEBI:15377"/>
        <dbReference type="ChEBI" id="CHEBI:15378"/>
        <dbReference type="ChEBI" id="CHEBI:16704"/>
        <dbReference type="ChEBI" id="CHEBI:17562"/>
        <dbReference type="ChEBI" id="CHEBI:28938"/>
        <dbReference type="EC" id="3.5.4.5"/>
    </reaction>
</comment>
<keyword evidence="7 15" id="KW-0378">Hydrolase</keyword>
<reference evidence="17 18" key="1">
    <citation type="submission" date="2015-07" db="EMBL/GenBank/DDBJ databases">
        <title>Whole genome sequencing of Bosea vaviloviae isolated from cave pool.</title>
        <authorList>
            <person name="Tan N.E.H."/>
            <person name="Lee Y.P."/>
            <person name="Gan H.M."/>
            <person name="Barton H."/>
            <person name="Savka M.A."/>
        </authorList>
    </citation>
    <scope>NUCLEOTIDE SEQUENCE [LARGE SCALE GENOMIC DNA]</scope>
    <source>
        <strain evidence="17 18">SD260</strain>
    </source>
</reference>
<evidence type="ECO:0000256" key="10">
    <source>
        <dbReference type="ARBA" id="ARBA00049252"/>
    </source>
</evidence>
<evidence type="ECO:0000256" key="2">
    <source>
        <dbReference type="ARBA" id="ARBA00003949"/>
    </source>
</evidence>
<accession>A0A0N1FCZ2</accession>
<dbReference type="InterPro" id="IPR006262">
    <property type="entry name" value="Cyt_deam_tetra"/>
</dbReference>
<keyword evidence="8 14" id="KW-0862">Zinc</keyword>
<dbReference type="InterPro" id="IPR016193">
    <property type="entry name" value="Cytidine_deaminase-like"/>
</dbReference>
<comment type="similarity">
    <text evidence="3 15">Belongs to the cytidine and deoxycytidylate deaminase family.</text>
</comment>
<feature type="domain" description="CMP/dCMP-type deaminase" evidence="16">
    <location>
        <begin position="8"/>
        <end position="135"/>
    </location>
</feature>
<dbReference type="PROSITE" id="PS51747">
    <property type="entry name" value="CYT_DCMP_DEAMINASES_2"/>
    <property type="match status" value="1"/>
</dbReference>
<evidence type="ECO:0000256" key="1">
    <source>
        <dbReference type="ARBA" id="ARBA00001947"/>
    </source>
</evidence>
<evidence type="ECO:0000256" key="13">
    <source>
        <dbReference type="PIRSR" id="PIRSR606262-2"/>
    </source>
</evidence>
<feature type="binding site" evidence="14">
    <location>
        <position position="93"/>
    </location>
    <ligand>
        <name>Zn(2+)</name>
        <dbReference type="ChEBI" id="CHEBI:29105"/>
        <note>catalytic</note>
    </ligand>
</feature>
<feature type="active site" description="Proton donor" evidence="12">
    <location>
        <position position="62"/>
    </location>
</feature>
<dbReference type="PANTHER" id="PTHR11644">
    <property type="entry name" value="CYTIDINE DEAMINASE"/>
    <property type="match status" value="1"/>
</dbReference>
<dbReference type="GO" id="GO:0055086">
    <property type="term" value="P:nucleobase-containing small molecule metabolic process"/>
    <property type="evidence" value="ECO:0007669"/>
    <property type="project" value="UniProtKB-ARBA"/>
</dbReference>
<dbReference type="CDD" id="cd01283">
    <property type="entry name" value="cytidine_deaminase"/>
    <property type="match status" value="1"/>
</dbReference>
<dbReference type="PATRIC" id="fig|1526658.3.peg.245"/>
<dbReference type="NCBIfam" id="TIGR01354">
    <property type="entry name" value="cyt_deam_tetra"/>
    <property type="match status" value="1"/>
</dbReference>
<dbReference type="PANTHER" id="PTHR11644:SF2">
    <property type="entry name" value="CYTIDINE DEAMINASE"/>
    <property type="match status" value="1"/>
</dbReference>
<name>A0A0N1FCZ2_9HYPH</name>
<evidence type="ECO:0000256" key="15">
    <source>
        <dbReference type="RuleBase" id="RU364006"/>
    </source>
</evidence>
<dbReference type="EC" id="3.5.4.5" evidence="4 15"/>
<comment type="cofactor">
    <cofactor evidence="1 14 15">
        <name>Zn(2+)</name>
        <dbReference type="ChEBI" id="CHEBI:29105"/>
    </cofactor>
</comment>
<evidence type="ECO:0000256" key="9">
    <source>
        <dbReference type="ARBA" id="ARBA00032005"/>
    </source>
</evidence>
<sequence length="139" mass="14317">MRAGQPEIDFEALFAAAARVQSLAYAPYSNFKVGAAILADDGAVYPGCNVENAAYPSGSCAEQGAISAMVAGGGRRIAAILVLGDGEALVTPCGACRQRIREFASPETPVAVAGPDGVRQMFSLAELLPASFGPDNLRR</sequence>
<dbReference type="PROSITE" id="PS00903">
    <property type="entry name" value="CYT_DCMP_DEAMINASES_1"/>
    <property type="match status" value="1"/>
</dbReference>
<evidence type="ECO:0000256" key="8">
    <source>
        <dbReference type="ARBA" id="ARBA00022833"/>
    </source>
</evidence>
<organism evidence="17 18">
    <name type="scientific">Bosea vaviloviae</name>
    <dbReference type="NCBI Taxonomy" id="1526658"/>
    <lineage>
        <taxon>Bacteria</taxon>
        <taxon>Pseudomonadati</taxon>
        <taxon>Pseudomonadota</taxon>
        <taxon>Alphaproteobacteria</taxon>
        <taxon>Hyphomicrobiales</taxon>
        <taxon>Boseaceae</taxon>
        <taxon>Bosea</taxon>
    </lineage>
</organism>
<comment type="function">
    <text evidence="2 15">This enzyme scavenges exogenous and endogenous cytidine and 2'-deoxycytidine for UMP synthesis.</text>
</comment>
<keyword evidence="6 14" id="KW-0479">Metal-binding</keyword>
<evidence type="ECO:0000313" key="18">
    <source>
        <dbReference type="Proteomes" id="UP000037822"/>
    </source>
</evidence>
<dbReference type="OrthoDB" id="9795347at2"/>
<dbReference type="EMBL" id="LGSZ01000048">
    <property type="protein sequence ID" value="KPH79647.1"/>
    <property type="molecule type" value="Genomic_DNA"/>
</dbReference>
<gene>
    <name evidence="17" type="ORF">AE618_17475</name>
</gene>
<protein>
    <recommendedName>
        <fullName evidence="5 15">Cytidine deaminase</fullName>
        <ecNumber evidence="4 15">3.5.4.5</ecNumber>
    </recommendedName>
    <alternativeName>
        <fullName evidence="9 15">Cytidine aminohydrolase</fullName>
    </alternativeName>
</protein>
<evidence type="ECO:0000256" key="4">
    <source>
        <dbReference type="ARBA" id="ARBA00012783"/>
    </source>
</evidence>
<evidence type="ECO:0000256" key="11">
    <source>
        <dbReference type="ARBA" id="ARBA00049558"/>
    </source>
</evidence>
<evidence type="ECO:0000313" key="17">
    <source>
        <dbReference type="EMBL" id="KPH79647.1"/>
    </source>
</evidence>
<keyword evidence="18" id="KW-1185">Reference proteome</keyword>
<evidence type="ECO:0000256" key="6">
    <source>
        <dbReference type="ARBA" id="ARBA00022723"/>
    </source>
</evidence>
<dbReference type="Gene3D" id="3.40.140.10">
    <property type="entry name" value="Cytidine Deaminase, domain 2"/>
    <property type="match status" value="1"/>
</dbReference>
<dbReference type="GO" id="GO:0072527">
    <property type="term" value="P:pyrimidine-containing compound metabolic process"/>
    <property type="evidence" value="ECO:0007669"/>
    <property type="project" value="UniProtKB-ARBA"/>
</dbReference>
<dbReference type="Proteomes" id="UP000037822">
    <property type="component" value="Unassembled WGS sequence"/>
</dbReference>
<evidence type="ECO:0000259" key="16">
    <source>
        <dbReference type="PROSITE" id="PS51747"/>
    </source>
</evidence>
<dbReference type="GO" id="GO:0008270">
    <property type="term" value="F:zinc ion binding"/>
    <property type="evidence" value="ECO:0007669"/>
    <property type="project" value="UniProtKB-UniRule"/>
</dbReference>
<dbReference type="InterPro" id="IPR002125">
    <property type="entry name" value="CMP_dCMP_dom"/>
</dbReference>
<dbReference type="Pfam" id="PF00383">
    <property type="entry name" value="dCMP_cyt_deam_1"/>
    <property type="match status" value="1"/>
</dbReference>
<comment type="caution">
    <text evidence="17">The sequence shown here is derived from an EMBL/GenBank/DDBJ whole genome shotgun (WGS) entry which is preliminary data.</text>
</comment>
<proteinExistence type="inferred from homology"/>
<feature type="binding site" evidence="14">
    <location>
        <position position="96"/>
    </location>
    <ligand>
        <name>Zn(2+)</name>
        <dbReference type="ChEBI" id="CHEBI:29105"/>
        <note>catalytic</note>
    </ligand>
</feature>
<dbReference type="SUPFAM" id="SSF53927">
    <property type="entry name" value="Cytidine deaminase-like"/>
    <property type="match status" value="1"/>
</dbReference>